<reference evidence="1" key="2">
    <citation type="submission" date="2023-05" db="EMBL/GenBank/DDBJ databases">
        <authorList>
            <consortium name="Lawrence Berkeley National Laboratory"/>
            <person name="Steindorff A."/>
            <person name="Hensen N."/>
            <person name="Bonometti L."/>
            <person name="Westerberg I."/>
            <person name="Brannstrom I.O."/>
            <person name="Guillou S."/>
            <person name="Cros-Aarteil S."/>
            <person name="Calhoun S."/>
            <person name="Haridas S."/>
            <person name="Kuo A."/>
            <person name="Mondo S."/>
            <person name="Pangilinan J."/>
            <person name="Riley R."/>
            <person name="Labutti K."/>
            <person name="Andreopoulos B."/>
            <person name="Lipzen A."/>
            <person name="Chen C."/>
            <person name="Yanf M."/>
            <person name="Daum C."/>
            <person name="Ng V."/>
            <person name="Clum A."/>
            <person name="Ohm R."/>
            <person name="Martin F."/>
            <person name="Silar P."/>
            <person name="Natvig D."/>
            <person name="Lalanne C."/>
            <person name="Gautier V."/>
            <person name="Ament-Velasquez S.L."/>
            <person name="Kruys A."/>
            <person name="Hutchinson M.I."/>
            <person name="Powell A.J."/>
            <person name="Barry K."/>
            <person name="Miller A.N."/>
            <person name="Grigoriev I.V."/>
            <person name="Debuchy R."/>
            <person name="Gladieux P."/>
            <person name="Thoren M.H."/>
            <person name="Johannesson H."/>
        </authorList>
    </citation>
    <scope>NUCLEOTIDE SEQUENCE</scope>
    <source>
        <strain evidence="1">PSN243</strain>
    </source>
</reference>
<evidence type="ECO:0000313" key="2">
    <source>
        <dbReference type="Proteomes" id="UP001321760"/>
    </source>
</evidence>
<organism evidence="1 2">
    <name type="scientific">Podospora aff. communis PSN243</name>
    <dbReference type="NCBI Taxonomy" id="3040156"/>
    <lineage>
        <taxon>Eukaryota</taxon>
        <taxon>Fungi</taxon>
        <taxon>Dikarya</taxon>
        <taxon>Ascomycota</taxon>
        <taxon>Pezizomycotina</taxon>
        <taxon>Sordariomycetes</taxon>
        <taxon>Sordariomycetidae</taxon>
        <taxon>Sordariales</taxon>
        <taxon>Podosporaceae</taxon>
        <taxon>Podospora</taxon>
    </lineage>
</organism>
<evidence type="ECO:0008006" key="3">
    <source>
        <dbReference type="Google" id="ProtNLM"/>
    </source>
</evidence>
<dbReference type="AlphaFoldDB" id="A0AAV9GRP0"/>
<comment type="caution">
    <text evidence="1">The sequence shown here is derived from an EMBL/GenBank/DDBJ whole genome shotgun (WGS) entry which is preliminary data.</text>
</comment>
<accession>A0AAV9GRP0</accession>
<protein>
    <recommendedName>
        <fullName evidence="3">F-box domain-containing protein</fullName>
    </recommendedName>
</protein>
<name>A0AAV9GRP0_9PEZI</name>
<dbReference type="Proteomes" id="UP001321760">
    <property type="component" value="Unassembled WGS sequence"/>
</dbReference>
<dbReference type="EMBL" id="MU865930">
    <property type="protein sequence ID" value="KAK4450902.1"/>
    <property type="molecule type" value="Genomic_DNA"/>
</dbReference>
<proteinExistence type="predicted"/>
<evidence type="ECO:0000313" key="1">
    <source>
        <dbReference type="EMBL" id="KAK4450902.1"/>
    </source>
</evidence>
<keyword evidence="2" id="KW-1185">Reference proteome</keyword>
<gene>
    <name evidence="1" type="ORF">QBC34DRAFT_493423</name>
</gene>
<sequence length="498" mass="56532">MACISGLWPFSILQSPGFNVLTTPLLDLPNELLDEIAAHLLPVLPKESRSHRRDSDLRAARVDCTDLLSLRQVSKRLSKSVTVALARTPQFQHPSIVMTEYTLETLCQIARDPDLGRVVKTLSISPYSIAFEKGLPVSRWRREKLPVSEEEYEQHLKFVKFGWASRRLAVALRALPNITTIFIHIPDDTRNVWGAKSLATCKVTITDSPNRWPSIVATFDRAFALLSQLSKTDKLGPPRYRDWYSKLNPGDPHRAFPCLAAAVIMAVGSSDIQLPSLVLDDNMADSSSALLPSLRYLEIMMPPIRASRYQQPHASFEWRQLWFRNLSEVLRLPQLRKLTLTDACGDADTFLPLILAHKKLEAVELRQLSVTWPMNGPAAGRIAHSEWQKIVTAIQTKTKVWILKISEGVELKGYPGYYREYYWKFEEVAGKDGGTERIIDPDSREPWNSEGDELWLTPRRKHGRWDGVHAREPRVGTVIDETPDVLILKKMNLVFGTN</sequence>
<reference evidence="1" key="1">
    <citation type="journal article" date="2023" name="Mol. Phylogenet. Evol.">
        <title>Genome-scale phylogeny and comparative genomics of the fungal order Sordariales.</title>
        <authorList>
            <person name="Hensen N."/>
            <person name="Bonometti L."/>
            <person name="Westerberg I."/>
            <person name="Brannstrom I.O."/>
            <person name="Guillou S."/>
            <person name="Cros-Aarteil S."/>
            <person name="Calhoun S."/>
            <person name="Haridas S."/>
            <person name="Kuo A."/>
            <person name="Mondo S."/>
            <person name="Pangilinan J."/>
            <person name="Riley R."/>
            <person name="LaButti K."/>
            <person name="Andreopoulos B."/>
            <person name="Lipzen A."/>
            <person name="Chen C."/>
            <person name="Yan M."/>
            <person name="Daum C."/>
            <person name="Ng V."/>
            <person name="Clum A."/>
            <person name="Steindorff A."/>
            <person name="Ohm R.A."/>
            <person name="Martin F."/>
            <person name="Silar P."/>
            <person name="Natvig D.O."/>
            <person name="Lalanne C."/>
            <person name="Gautier V."/>
            <person name="Ament-Velasquez S.L."/>
            <person name="Kruys A."/>
            <person name="Hutchinson M.I."/>
            <person name="Powell A.J."/>
            <person name="Barry K."/>
            <person name="Miller A.N."/>
            <person name="Grigoriev I.V."/>
            <person name="Debuchy R."/>
            <person name="Gladieux P."/>
            <person name="Hiltunen Thoren M."/>
            <person name="Johannesson H."/>
        </authorList>
    </citation>
    <scope>NUCLEOTIDE SEQUENCE</scope>
    <source>
        <strain evidence="1">PSN243</strain>
    </source>
</reference>